<evidence type="ECO:0000313" key="2">
    <source>
        <dbReference type="EMBL" id="VFQ68065.1"/>
    </source>
</evidence>
<evidence type="ECO:0000313" key="3">
    <source>
        <dbReference type="Proteomes" id="UP000595140"/>
    </source>
</evidence>
<name>A0A484KU94_9ASTE</name>
<dbReference type="Pfam" id="PF24964">
    <property type="entry name" value="DUF7769"/>
    <property type="match status" value="1"/>
</dbReference>
<dbReference type="Gene3D" id="3.30.420.10">
    <property type="entry name" value="Ribonuclease H-like superfamily/Ribonuclease H"/>
    <property type="match status" value="1"/>
</dbReference>
<sequence length="413" mass="47064">MAASSFSTHTQSDFEDAVLPPLVEVPFAAAFNSPEIERGNCISGVHARNERRKKVIDAILQKYKDGKLQHGCIKSVANDFKISDRSVRDLWRIAKAQLDTGLAIDVSCRWQGNTGKKSPTKDFSKLSQLPFHQRQALRAISHFLNVSTTTAHRWLKEKKIKRHSNAIKPFLCEKGKLKRLKYCLSFISPTSLPNPTFYDCYDYIHIDEKWFNLSKPKATFYTLPGEDDPYRTMEIKAVPKITRDVMRSMMIQQLLPAISAKWPGTSKQVIIQQDNAKPHIDINDPEFVSASKEGDWDIQLQFQPPNSPDLNVLDLGFFRSIDALSDKTAPRSMRELITNVTMSYDQLTAHTLNNVFLTYQEVMGEVLKQKGGNDYKIPHMGKERLARQGMLPENIHVDAQVYEDDVQFSESNT</sequence>
<dbReference type="Proteomes" id="UP000595140">
    <property type="component" value="Unassembled WGS sequence"/>
</dbReference>
<accession>A0A484KU94</accession>
<evidence type="ECO:0000259" key="1">
    <source>
        <dbReference type="Pfam" id="PF24964"/>
    </source>
</evidence>
<reference evidence="2 3" key="1">
    <citation type="submission" date="2018-04" db="EMBL/GenBank/DDBJ databases">
        <authorList>
            <person name="Vogel A."/>
        </authorList>
    </citation>
    <scope>NUCLEOTIDE SEQUENCE [LARGE SCALE GENOMIC DNA]</scope>
</reference>
<dbReference type="EMBL" id="OOIL02000669">
    <property type="protein sequence ID" value="VFQ68065.1"/>
    <property type="molecule type" value="Genomic_DNA"/>
</dbReference>
<feature type="domain" description="DUF7769" evidence="1">
    <location>
        <begin position="49"/>
        <end position="101"/>
    </location>
</feature>
<dbReference type="AlphaFoldDB" id="A0A484KU94"/>
<dbReference type="PANTHER" id="PTHR47169">
    <property type="entry name" value="OS01G0541250 PROTEIN"/>
    <property type="match status" value="1"/>
</dbReference>
<protein>
    <recommendedName>
        <fullName evidence="1">DUF7769 domain-containing protein</fullName>
    </recommendedName>
</protein>
<organism evidence="2 3">
    <name type="scientific">Cuscuta campestris</name>
    <dbReference type="NCBI Taxonomy" id="132261"/>
    <lineage>
        <taxon>Eukaryota</taxon>
        <taxon>Viridiplantae</taxon>
        <taxon>Streptophyta</taxon>
        <taxon>Embryophyta</taxon>
        <taxon>Tracheophyta</taxon>
        <taxon>Spermatophyta</taxon>
        <taxon>Magnoliopsida</taxon>
        <taxon>eudicotyledons</taxon>
        <taxon>Gunneridae</taxon>
        <taxon>Pentapetalae</taxon>
        <taxon>asterids</taxon>
        <taxon>lamiids</taxon>
        <taxon>Solanales</taxon>
        <taxon>Convolvulaceae</taxon>
        <taxon>Cuscuteae</taxon>
        <taxon>Cuscuta</taxon>
        <taxon>Cuscuta subgen. Grammica</taxon>
        <taxon>Cuscuta sect. Cleistogrammica</taxon>
    </lineage>
</organism>
<dbReference type="PANTHER" id="PTHR47169:SF2">
    <property type="entry name" value="OS01G0541250 PROTEIN"/>
    <property type="match status" value="1"/>
</dbReference>
<dbReference type="InterPro" id="IPR056671">
    <property type="entry name" value="DUF7769"/>
</dbReference>
<dbReference type="InterPro" id="IPR036397">
    <property type="entry name" value="RNaseH_sf"/>
</dbReference>
<gene>
    <name evidence="2" type="ORF">CCAM_LOCUS9841</name>
</gene>
<proteinExistence type="predicted"/>
<keyword evidence="3" id="KW-1185">Reference proteome</keyword>
<dbReference type="OrthoDB" id="155387at2759"/>
<dbReference type="GO" id="GO:0003676">
    <property type="term" value="F:nucleic acid binding"/>
    <property type="evidence" value="ECO:0007669"/>
    <property type="project" value="InterPro"/>
</dbReference>